<dbReference type="Proteomes" id="UP000078046">
    <property type="component" value="Unassembled WGS sequence"/>
</dbReference>
<dbReference type="EC" id="2.4.1.11" evidence="7"/>
<comment type="function">
    <text evidence="7">Transfers the glycosyl residue from UDP-Glc to the non-reducing end of alpha-1,4-glucan.</text>
</comment>
<keyword evidence="5 7" id="KW-0320">Glycogen biosynthesis</keyword>
<name>A0A177AZD7_9BILA</name>
<accession>A0A177AZD7</accession>
<gene>
    <name evidence="8" type="ORF">A3Q56_05048</name>
</gene>
<sequence length="172" mass="19968">MIRRNSLSRGFVEKNQDIFADDEILYHPKHYYFEICWEVVNRVGGIYTVLRTKADQMLSELKNKYFMVGPYYQDKVVQEVEFCAPPILINSVIQILSKHGIKIYFGRWLIDITGVAPYVILVDVGSAAYKLDEWKGKLWNHSISGSATFVLYRDYFDICGLNNNINNIISIK</sequence>
<dbReference type="AlphaFoldDB" id="A0A177AZD7"/>
<keyword evidence="3 7" id="KW-0328">Glycosyltransferase</keyword>
<dbReference type="Pfam" id="PF05693">
    <property type="entry name" value="Glycogen_syn"/>
    <property type="match status" value="1"/>
</dbReference>
<dbReference type="GO" id="GO:0004373">
    <property type="term" value="F:alpha-1,4-glucan glucosyltransferase (UDP-glucose donor) activity"/>
    <property type="evidence" value="ECO:0007669"/>
    <property type="project" value="UniProtKB-EC"/>
</dbReference>
<organism evidence="8 9">
    <name type="scientific">Intoshia linei</name>
    <dbReference type="NCBI Taxonomy" id="1819745"/>
    <lineage>
        <taxon>Eukaryota</taxon>
        <taxon>Metazoa</taxon>
        <taxon>Spiralia</taxon>
        <taxon>Lophotrochozoa</taxon>
        <taxon>Mesozoa</taxon>
        <taxon>Orthonectida</taxon>
        <taxon>Rhopaluridae</taxon>
        <taxon>Intoshia</taxon>
    </lineage>
</organism>
<dbReference type="UniPathway" id="UPA00164"/>
<evidence type="ECO:0000256" key="2">
    <source>
        <dbReference type="ARBA" id="ARBA00010686"/>
    </source>
</evidence>
<evidence type="ECO:0000256" key="6">
    <source>
        <dbReference type="ARBA" id="ARBA00047345"/>
    </source>
</evidence>
<evidence type="ECO:0000256" key="7">
    <source>
        <dbReference type="RuleBase" id="RU363104"/>
    </source>
</evidence>
<proteinExistence type="inferred from homology"/>
<dbReference type="InterPro" id="IPR008631">
    <property type="entry name" value="Glycogen_synth"/>
</dbReference>
<dbReference type="OrthoDB" id="6335297at2759"/>
<dbReference type="GO" id="GO:0005737">
    <property type="term" value="C:cytoplasm"/>
    <property type="evidence" value="ECO:0007669"/>
    <property type="project" value="TreeGrafter"/>
</dbReference>
<protein>
    <recommendedName>
        <fullName evidence="7">Glycogen [starch] synthase</fullName>
        <ecNumber evidence="7">2.4.1.11</ecNumber>
    </recommendedName>
</protein>
<evidence type="ECO:0000313" key="9">
    <source>
        <dbReference type="Proteomes" id="UP000078046"/>
    </source>
</evidence>
<keyword evidence="4 7" id="KW-0808">Transferase</keyword>
<keyword evidence="9" id="KW-1185">Reference proteome</keyword>
<evidence type="ECO:0000256" key="3">
    <source>
        <dbReference type="ARBA" id="ARBA00022676"/>
    </source>
</evidence>
<dbReference type="GO" id="GO:0005978">
    <property type="term" value="P:glycogen biosynthetic process"/>
    <property type="evidence" value="ECO:0007669"/>
    <property type="project" value="UniProtKB-UniPathway"/>
</dbReference>
<dbReference type="PANTHER" id="PTHR10176">
    <property type="entry name" value="GLYCOGEN SYNTHASE"/>
    <property type="match status" value="1"/>
</dbReference>
<comment type="similarity">
    <text evidence="2 7">Belongs to the glycosyltransferase 3 family.</text>
</comment>
<dbReference type="EMBL" id="LWCA01000715">
    <property type="protein sequence ID" value="OAF67230.1"/>
    <property type="molecule type" value="Genomic_DNA"/>
</dbReference>
<comment type="catalytic activity">
    <reaction evidence="6">
        <text>[(1-&gt;4)-alpha-D-glucosyl](n) + UDP-alpha-D-glucose = [(1-&gt;4)-alpha-D-glucosyl](n+1) + UDP + H(+)</text>
        <dbReference type="Rhea" id="RHEA:18549"/>
        <dbReference type="Rhea" id="RHEA-COMP:9584"/>
        <dbReference type="Rhea" id="RHEA-COMP:9587"/>
        <dbReference type="ChEBI" id="CHEBI:15378"/>
        <dbReference type="ChEBI" id="CHEBI:15444"/>
        <dbReference type="ChEBI" id="CHEBI:58223"/>
        <dbReference type="ChEBI" id="CHEBI:58885"/>
        <dbReference type="EC" id="2.4.1.11"/>
    </reaction>
    <physiologicalReaction direction="left-to-right" evidence="6">
        <dbReference type="Rhea" id="RHEA:18550"/>
    </physiologicalReaction>
</comment>
<comment type="pathway">
    <text evidence="1 7">Glycan biosynthesis; glycogen biosynthesis.</text>
</comment>
<dbReference type="PANTHER" id="PTHR10176:SF3">
    <property type="entry name" value="GLYCOGEN [STARCH] SYNTHASE"/>
    <property type="match status" value="1"/>
</dbReference>
<evidence type="ECO:0000256" key="1">
    <source>
        <dbReference type="ARBA" id="ARBA00004964"/>
    </source>
</evidence>
<evidence type="ECO:0000256" key="4">
    <source>
        <dbReference type="ARBA" id="ARBA00022679"/>
    </source>
</evidence>
<evidence type="ECO:0000313" key="8">
    <source>
        <dbReference type="EMBL" id="OAF67230.1"/>
    </source>
</evidence>
<reference evidence="8 9" key="1">
    <citation type="submission" date="2016-04" db="EMBL/GenBank/DDBJ databases">
        <title>The genome of Intoshia linei affirms orthonectids as highly simplified spiralians.</title>
        <authorList>
            <person name="Mikhailov K.V."/>
            <person name="Slusarev G.S."/>
            <person name="Nikitin M.A."/>
            <person name="Logacheva M.D."/>
            <person name="Penin A."/>
            <person name="Aleoshin V."/>
            <person name="Panchin Y.V."/>
        </authorList>
    </citation>
    <scope>NUCLEOTIDE SEQUENCE [LARGE SCALE GENOMIC DNA]</scope>
    <source>
        <strain evidence="8">Intl2013</strain>
        <tissue evidence="8">Whole animal</tissue>
    </source>
</reference>
<dbReference type="Gene3D" id="3.40.50.2000">
    <property type="entry name" value="Glycogen Phosphorylase B"/>
    <property type="match status" value="1"/>
</dbReference>
<evidence type="ECO:0000256" key="5">
    <source>
        <dbReference type="ARBA" id="ARBA00023056"/>
    </source>
</evidence>
<comment type="caution">
    <text evidence="8">The sequence shown here is derived from an EMBL/GenBank/DDBJ whole genome shotgun (WGS) entry which is preliminary data.</text>
</comment>